<dbReference type="Proteomes" id="UP000828048">
    <property type="component" value="Chromosome 2"/>
</dbReference>
<keyword evidence="2" id="KW-1185">Reference proteome</keyword>
<comment type="caution">
    <text evidence="1">The sequence shown here is derived from an EMBL/GenBank/DDBJ whole genome shotgun (WGS) entry which is preliminary data.</text>
</comment>
<evidence type="ECO:0000313" key="1">
    <source>
        <dbReference type="EMBL" id="KAH7836188.1"/>
    </source>
</evidence>
<reference evidence="1 2" key="1">
    <citation type="journal article" date="2021" name="Hortic Res">
        <title>High-quality reference genome and annotation aids understanding of berry development for evergreen blueberry (Vaccinium darrowii).</title>
        <authorList>
            <person name="Yu J."/>
            <person name="Hulse-Kemp A.M."/>
            <person name="Babiker E."/>
            <person name="Staton M."/>
        </authorList>
    </citation>
    <scope>NUCLEOTIDE SEQUENCE [LARGE SCALE GENOMIC DNA]</scope>
    <source>
        <strain evidence="2">cv. NJ 8807/NJ 8810</strain>
        <tissue evidence="1">Young leaf</tissue>
    </source>
</reference>
<name>A0ACB7X6A7_9ERIC</name>
<protein>
    <submittedName>
        <fullName evidence="1">Uncharacterized protein</fullName>
    </submittedName>
</protein>
<accession>A0ACB7X6A7</accession>
<gene>
    <name evidence="1" type="ORF">Vadar_033560</name>
</gene>
<proteinExistence type="predicted"/>
<sequence length="276" mass="30656">MEVIIFFLLFSSIFLNTEAINTNCPPAKCYQNGPEILSPFSIKGLQPHNCSSCPGFKLLCKENKTTIHFPSYGDLVVKSISYDSKRLSLLDPKNCVHEVFLNLDLSRTPFRYYYVLKNYTYLNCSVLLSPPFVQVPCMSGSKYHVYVVESFQAVPAACQPVKTVAIPFSYSPYLSDDSFGLGITWGASRPEDLVTSFIAAHGKVLSILIFIFMVATLVSVKTYCSKSAWFEKLCGCYDTLKHAKSSAANVKEVSSQVKTSVGYGNQGSEFRSLLPK</sequence>
<organism evidence="1 2">
    <name type="scientific">Vaccinium darrowii</name>
    <dbReference type="NCBI Taxonomy" id="229202"/>
    <lineage>
        <taxon>Eukaryota</taxon>
        <taxon>Viridiplantae</taxon>
        <taxon>Streptophyta</taxon>
        <taxon>Embryophyta</taxon>
        <taxon>Tracheophyta</taxon>
        <taxon>Spermatophyta</taxon>
        <taxon>Magnoliopsida</taxon>
        <taxon>eudicotyledons</taxon>
        <taxon>Gunneridae</taxon>
        <taxon>Pentapetalae</taxon>
        <taxon>asterids</taxon>
        <taxon>Ericales</taxon>
        <taxon>Ericaceae</taxon>
        <taxon>Vaccinioideae</taxon>
        <taxon>Vaccinieae</taxon>
        <taxon>Vaccinium</taxon>
    </lineage>
</organism>
<evidence type="ECO:0000313" key="2">
    <source>
        <dbReference type="Proteomes" id="UP000828048"/>
    </source>
</evidence>
<dbReference type="EMBL" id="CM037152">
    <property type="protein sequence ID" value="KAH7836188.1"/>
    <property type="molecule type" value="Genomic_DNA"/>
</dbReference>